<evidence type="ECO:0000313" key="2">
    <source>
        <dbReference type="Proteomes" id="UP000019151"/>
    </source>
</evidence>
<protein>
    <recommendedName>
        <fullName evidence="3">Glycosyl transferase group 1</fullName>
    </recommendedName>
</protein>
<keyword evidence="2" id="KW-1185">Reference proteome</keyword>
<proteinExistence type="predicted"/>
<evidence type="ECO:0000313" key="1">
    <source>
        <dbReference type="EMBL" id="AHG88407.1"/>
    </source>
</evidence>
<dbReference type="KEGG" id="gba:J421_0870"/>
<accession>W0RD86</accession>
<dbReference type="InParanoid" id="W0RD86"/>
<dbReference type="SUPFAM" id="SSF53756">
    <property type="entry name" value="UDP-Glycosyltransferase/glycogen phosphorylase"/>
    <property type="match status" value="1"/>
</dbReference>
<dbReference type="AlphaFoldDB" id="W0RD86"/>
<name>W0RD86_9BACT</name>
<dbReference type="Pfam" id="PF13692">
    <property type="entry name" value="Glyco_trans_1_4"/>
    <property type="match status" value="1"/>
</dbReference>
<sequence length="367" mass="40224">MSRRILVACYEPPGYGGASTATYALYERLRAETSCAAYVSLVDGSLEPFLRERFGDAYGNPRALPDVHTHVLARRFHDPQPRLAELVRTVAPDVVLAVGYIAALVLKHAAPDTPLVFLTAGCDQIDAYLARYGDATAVLDALRTTERPMLFHALEREAVERADLVVAHAPLVHELLRRFYPTHAGKLYPDVVWMAEWIHGEAARHADLARPFDERDVDLLFVASRWNRPEKNLPLVRAIVAGCPELRSHVAGLLDDPLGGAVAHGLVASRRELFALMGRARVVVGPSAWDAAPGILFEAAALGANVVTSPNSGNWPLCHPDLLVEPYTADAFIDRARRAVRRPYASRVDAILGARSYRTLVDILAVV</sequence>
<organism evidence="1 2">
    <name type="scientific">Gemmatirosa kalamazoonensis</name>
    <dbReference type="NCBI Taxonomy" id="861299"/>
    <lineage>
        <taxon>Bacteria</taxon>
        <taxon>Pseudomonadati</taxon>
        <taxon>Gemmatimonadota</taxon>
        <taxon>Gemmatimonadia</taxon>
        <taxon>Gemmatimonadales</taxon>
        <taxon>Gemmatimonadaceae</taxon>
        <taxon>Gemmatirosa</taxon>
    </lineage>
</organism>
<dbReference type="RefSeq" id="WP_148306147.1">
    <property type="nucleotide sequence ID" value="NZ_CP007128.1"/>
</dbReference>
<dbReference type="STRING" id="861299.J421_0870"/>
<reference evidence="1 2" key="1">
    <citation type="journal article" date="2014" name="Genome Announc.">
        <title>Genome Sequence and Methylome of Soil Bacterium Gemmatirosa kalamazoonensis KBS708T, a Member of the Rarely Cultivated Gemmatimonadetes Phylum.</title>
        <authorList>
            <person name="Debruyn J.M."/>
            <person name="Radosevich M."/>
            <person name="Wommack K.E."/>
            <person name="Polson S.W."/>
            <person name="Hauser L.J."/>
            <person name="Fawaz M.N."/>
            <person name="Korlach J."/>
            <person name="Tsai Y.C."/>
        </authorList>
    </citation>
    <scope>NUCLEOTIDE SEQUENCE [LARGE SCALE GENOMIC DNA]</scope>
    <source>
        <strain evidence="1 2">KBS708</strain>
    </source>
</reference>
<dbReference type="HOGENOM" id="CLU_753891_0_0_0"/>
<evidence type="ECO:0008006" key="3">
    <source>
        <dbReference type="Google" id="ProtNLM"/>
    </source>
</evidence>
<dbReference type="Gene3D" id="3.40.50.2000">
    <property type="entry name" value="Glycogen Phosphorylase B"/>
    <property type="match status" value="1"/>
</dbReference>
<dbReference type="Proteomes" id="UP000019151">
    <property type="component" value="Chromosome"/>
</dbReference>
<dbReference type="OrthoDB" id="9816296at2"/>
<dbReference type="EMBL" id="CP007128">
    <property type="protein sequence ID" value="AHG88407.1"/>
    <property type="molecule type" value="Genomic_DNA"/>
</dbReference>
<gene>
    <name evidence="1" type="ORF">J421_0870</name>
</gene>